<evidence type="ECO:0000313" key="2">
    <source>
        <dbReference type="Proteomes" id="UP000619244"/>
    </source>
</evidence>
<accession>A0A918NQ41</accession>
<reference evidence="1" key="1">
    <citation type="journal article" date="2014" name="Int. J. Syst. Evol. Microbiol.">
        <title>Complete genome sequence of Corynebacterium casei LMG S-19264T (=DSM 44701T), isolated from a smear-ripened cheese.</title>
        <authorList>
            <consortium name="US DOE Joint Genome Institute (JGI-PGF)"/>
            <person name="Walter F."/>
            <person name="Albersmeier A."/>
            <person name="Kalinowski J."/>
            <person name="Ruckert C."/>
        </authorList>
    </citation>
    <scope>NUCLEOTIDE SEQUENCE</scope>
    <source>
        <strain evidence="1">JCM 4790</strain>
    </source>
</reference>
<gene>
    <name evidence="1" type="ORF">GCM10010358_46010</name>
</gene>
<dbReference type="Proteomes" id="UP000619244">
    <property type="component" value="Unassembled WGS sequence"/>
</dbReference>
<protein>
    <submittedName>
        <fullName evidence="1">Uncharacterized protein</fullName>
    </submittedName>
</protein>
<sequence length="56" mass="5697">MPTAVGDATAGLNCTDAVFGTHTRTRTLVALLGTWEVAGPTIADRVTGVVPLGCLQ</sequence>
<proteinExistence type="predicted"/>
<dbReference type="AlphaFoldDB" id="A0A918NQ41"/>
<reference evidence="1" key="2">
    <citation type="submission" date="2020-09" db="EMBL/GenBank/DDBJ databases">
        <authorList>
            <person name="Sun Q."/>
            <person name="Ohkuma M."/>
        </authorList>
    </citation>
    <scope>NUCLEOTIDE SEQUENCE</scope>
    <source>
        <strain evidence="1">JCM 4790</strain>
    </source>
</reference>
<dbReference type="EMBL" id="BMVU01000024">
    <property type="protein sequence ID" value="GGX86758.1"/>
    <property type="molecule type" value="Genomic_DNA"/>
</dbReference>
<evidence type="ECO:0000313" key="1">
    <source>
        <dbReference type="EMBL" id="GGX86758.1"/>
    </source>
</evidence>
<keyword evidence="2" id="KW-1185">Reference proteome</keyword>
<organism evidence="1 2">
    <name type="scientific">Streptomyces minutiscleroticus</name>
    <dbReference type="NCBI Taxonomy" id="68238"/>
    <lineage>
        <taxon>Bacteria</taxon>
        <taxon>Bacillati</taxon>
        <taxon>Actinomycetota</taxon>
        <taxon>Actinomycetes</taxon>
        <taxon>Kitasatosporales</taxon>
        <taxon>Streptomycetaceae</taxon>
        <taxon>Streptomyces</taxon>
    </lineage>
</organism>
<name>A0A918NQ41_9ACTN</name>
<comment type="caution">
    <text evidence="1">The sequence shown here is derived from an EMBL/GenBank/DDBJ whole genome shotgun (WGS) entry which is preliminary data.</text>
</comment>